<evidence type="ECO:0000313" key="2">
    <source>
        <dbReference type="Proteomes" id="UP000822688"/>
    </source>
</evidence>
<gene>
    <name evidence="1" type="ORF">KC19_1G000600</name>
</gene>
<evidence type="ECO:0000313" key="1">
    <source>
        <dbReference type="EMBL" id="KAG0589169.1"/>
    </source>
</evidence>
<dbReference type="Proteomes" id="UP000822688">
    <property type="component" value="Chromosome 1"/>
</dbReference>
<comment type="caution">
    <text evidence="1">The sequence shown here is derived from an EMBL/GenBank/DDBJ whole genome shotgun (WGS) entry which is preliminary data.</text>
</comment>
<keyword evidence="2" id="KW-1185">Reference proteome</keyword>
<proteinExistence type="predicted"/>
<sequence>MWMHFFRTLQLPPQLQDVPLQMPHFPVILQKFPQTLVFHFHFYCPCTPSQLNLEKVECAVLISCTLEWHQNSPSWNFYLLSEKAPNSRKYQRQIVFQCLI</sequence>
<name>A0A8T0J210_CERPU</name>
<organism evidence="1 2">
    <name type="scientific">Ceratodon purpureus</name>
    <name type="common">Fire moss</name>
    <name type="synonym">Dicranum purpureum</name>
    <dbReference type="NCBI Taxonomy" id="3225"/>
    <lineage>
        <taxon>Eukaryota</taxon>
        <taxon>Viridiplantae</taxon>
        <taxon>Streptophyta</taxon>
        <taxon>Embryophyta</taxon>
        <taxon>Bryophyta</taxon>
        <taxon>Bryophytina</taxon>
        <taxon>Bryopsida</taxon>
        <taxon>Dicranidae</taxon>
        <taxon>Pseudoditrichales</taxon>
        <taxon>Ditrichaceae</taxon>
        <taxon>Ceratodon</taxon>
    </lineage>
</organism>
<dbReference type="EMBL" id="CM026421">
    <property type="protein sequence ID" value="KAG0589169.1"/>
    <property type="molecule type" value="Genomic_DNA"/>
</dbReference>
<reference evidence="1" key="1">
    <citation type="submission" date="2020-06" db="EMBL/GenBank/DDBJ databases">
        <title>WGS assembly of Ceratodon purpureus strain R40.</title>
        <authorList>
            <person name="Carey S.B."/>
            <person name="Jenkins J."/>
            <person name="Shu S."/>
            <person name="Lovell J.T."/>
            <person name="Sreedasyam A."/>
            <person name="Maumus F."/>
            <person name="Tiley G.P."/>
            <person name="Fernandez-Pozo N."/>
            <person name="Barry K."/>
            <person name="Chen C."/>
            <person name="Wang M."/>
            <person name="Lipzen A."/>
            <person name="Daum C."/>
            <person name="Saski C.A."/>
            <person name="Payton A.C."/>
            <person name="Mcbreen J.C."/>
            <person name="Conrad R.E."/>
            <person name="Kollar L.M."/>
            <person name="Olsson S."/>
            <person name="Huttunen S."/>
            <person name="Landis J.B."/>
            <person name="Wickett N.J."/>
            <person name="Johnson M.G."/>
            <person name="Rensing S.A."/>
            <person name="Grimwood J."/>
            <person name="Schmutz J."/>
            <person name="Mcdaniel S.F."/>
        </authorList>
    </citation>
    <scope>NUCLEOTIDE SEQUENCE</scope>
    <source>
        <strain evidence="1">R40</strain>
    </source>
</reference>
<dbReference type="AlphaFoldDB" id="A0A8T0J210"/>
<protein>
    <submittedName>
        <fullName evidence="1">Uncharacterized protein</fullName>
    </submittedName>
</protein>
<accession>A0A8T0J210</accession>